<dbReference type="Proteomes" id="UP000195521">
    <property type="component" value="Unassembled WGS sequence"/>
</dbReference>
<dbReference type="GO" id="GO:0005634">
    <property type="term" value="C:nucleus"/>
    <property type="evidence" value="ECO:0007669"/>
    <property type="project" value="TreeGrafter"/>
</dbReference>
<feature type="compositionally biased region" description="Acidic residues" evidence="1">
    <location>
        <begin position="73"/>
        <end position="85"/>
    </location>
</feature>
<dbReference type="EMBL" id="BDQF01000015">
    <property type="protein sequence ID" value="GAW83630.1"/>
    <property type="molecule type" value="Genomic_DNA"/>
</dbReference>
<reference evidence="3" key="1">
    <citation type="submission" date="2017-04" db="EMBL/GenBank/DDBJ databases">
        <title>Plasmodium gonderi genome.</title>
        <authorList>
            <person name="Arisue N."/>
            <person name="Honma H."/>
            <person name="Kawai S."/>
            <person name="Tougan T."/>
            <person name="Tanabe K."/>
            <person name="Horii T."/>
        </authorList>
    </citation>
    <scope>NUCLEOTIDE SEQUENCE [LARGE SCALE GENOMIC DNA]</scope>
    <source>
        <strain evidence="3">ATCC 30045</strain>
    </source>
</reference>
<sequence>MKKKKNLFSNNKHHIKNKNYLRKKNKYYKDQKFLRKFKKSIQNDEPKKDLFRSDPIKNFFFTPVNEAHQNDEHDADEEEVGDADQDAGLASGAERQDDQTEHTPSSKKPHNSTKQTYIRGKRKKPIQENKKNTTISKEYDKEDSCENKTLIGHYKNKDKQKKSIYSKEIKITSLKKKERELFMKEREAEILKNEQDKKKKKLLRIKKFKKLNKKTKKGQPVMKNIINHLLKKI</sequence>
<evidence type="ECO:0000313" key="2">
    <source>
        <dbReference type="EMBL" id="GAW83630.1"/>
    </source>
</evidence>
<proteinExistence type="predicted"/>
<feature type="region of interest" description="Disordered" evidence="1">
    <location>
        <begin position="1"/>
        <end position="24"/>
    </location>
</feature>
<name>A0A1Y1JN11_PLAGO</name>
<dbReference type="OrthoDB" id="372969at2759"/>
<dbReference type="AlphaFoldDB" id="A0A1Y1JN11"/>
<dbReference type="Pfam" id="PF08524">
    <property type="entry name" value="rRNA_processing"/>
    <property type="match status" value="1"/>
</dbReference>
<dbReference type="PANTHER" id="PTHR15657">
    <property type="entry name" value="THYROID TRANSCRIPTION FACTOR 1-ASSOCIATED PROTEIN 26"/>
    <property type="match status" value="1"/>
</dbReference>
<dbReference type="PANTHER" id="PTHR15657:SF1">
    <property type="entry name" value="THYROID TRANSCRIPTION FACTOR 1-ASSOCIATED PROTEIN 26"/>
    <property type="match status" value="1"/>
</dbReference>
<keyword evidence="3" id="KW-1185">Reference proteome</keyword>
<dbReference type="OMA" id="GQPIMSN"/>
<comment type="caution">
    <text evidence="2">The sequence shown here is derived from an EMBL/GenBank/DDBJ whole genome shotgun (WGS) entry which is preliminary data.</text>
</comment>
<dbReference type="GeneID" id="39750376"/>
<accession>A0A1Y1JN11</accession>
<feature type="region of interest" description="Disordered" evidence="1">
    <location>
        <begin position="62"/>
        <end position="142"/>
    </location>
</feature>
<feature type="compositionally biased region" description="Basic and acidic residues" evidence="1">
    <location>
        <begin position="125"/>
        <end position="142"/>
    </location>
</feature>
<organism evidence="2 3">
    <name type="scientific">Plasmodium gonderi</name>
    <dbReference type="NCBI Taxonomy" id="77519"/>
    <lineage>
        <taxon>Eukaryota</taxon>
        <taxon>Sar</taxon>
        <taxon>Alveolata</taxon>
        <taxon>Apicomplexa</taxon>
        <taxon>Aconoidasida</taxon>
        <taxon>Haemosporida</taxon>
        <taxon>Plasmodiidae</taxon>
        <taxon>Plasmodium</taxon>
        <taxon>Plasmodium (Plasmodium)</taxon>
    </lineage>
</organism>
<evidence type="ECO:0000313" key="3">
    <source>
        <dbReference type="Proteomes" id="UP000195521"/>
    </source>
</evidence>
<dbReference type="InterPro" id="IPR013730">
    <property type="entry name" value="Fyv7/TAP26"/>
</dbReference>
<gene>
    <name evidence="2" type="ORF">PGO_144280</name>
</gene>
<evidence type="ECO:0000256" key="1">
    <source>
        <dbReference type="SAM" id="MobiDB-lite"/>
    </source>
</evidence>
<dbReference type="RefSeq" id="XP_028546219.1">
    <property type="nucleotide sequence ID" value="XM_028690418.1"/>
</dbReference>
<protein>
    <submittedName>
        <fullName evidence="2">Uncharacterized protein</fullName>
    </submittedName>
</protein>